<dbReference type="EMBL" id="LR134350">
    <property type="protein sequence ID" value="VEG28024.1"/>
    <property type="molecule type" value="Genomic_DNA"/>
</dbReference>
<accession>A0A448HGN3</accession>
<sequence length="57" mass="6023">MRSKIAAAATVAAVYAAVIPPLVLGTALALAVRAGWLVIEESRVPQCLRDDEPLEVH</sequence>
<dbReference type="RefSeq" id="WP_161512745.1">
    <property type="nucleotide sequence ID" value="NZ_LR134350.1"/>
</dbReference>
<evidence type="ECO:0000313" key="1">
    <source>
        <dbReference type="EMBL" id="VEG28024.1"/>
    </source>
</evidence>
<dbReference type="KEGG" id="ahw:NCTC11636_01309"/>
<protein>
    <submittedName>
        <fullName evidence="1">Uncharacterized protein</fullName>
    </submittedName>
</protein>
<name>A0A448HGN3_9ACTO</name>
<dbReference type="AlphaFoldDB" id="A0A448HGN3"/>
<keyword evidence="2" id="KW-1185">Reference proteome</keyword>
<dbReference type="Proteomes" id="UP000266895">
    <property type="component" value="Chromosome"/>
</dbReference>
<proteinExistence type="predicted"/>
<gene>
    <name evidence="1" type="ORF">NCTC11636_01309</name>
</gene>
<organism evidence="1 2">
    <name type="scientific">Actinomyces howellii</name>
    <dbReference type="NCBI Taxonomy" id="52771"/>
    <lineage>
        <taxon>Bacteria</taxon>
        <taxon>Bacillati</taxon>
        <taxon>Actinomycetota</taxon>
        <taxon>Actinomycetes</taxon>
        <taxon>Actinomycetales</taxon>
        <taxon>Actinomycetaceae</taxon>
        <taxon>Actinomyces</taxon>
    </lineage>
</organism>
<evidence type="ECO:0000313" key="2">
    <source>
        <dbReference type="Proteomes" id="UP000266895"/>
    </source>
</evidence>
<reference evidence="1 2" key="1">
    <citation type="submission" date="2018-12" db="EMBL/GenBank/DDBJ databases">
        <authorList>
            <consortium name="Pathogen Informatics"/>
        </authorList>
    </citation>
    <scope>NUCLEOTIDE SEQUENCE [LARGE SCALE GENOMIC DNA]</scope>
    <source>
        <strain evidence="1 2">NCTC11636</strain>
    </source>
</reference>